<dbReference type="Proteomes" id="UP000070186">
    <property type="component" value="Unassembled WGS sequence"/>
</dbReference>
<organism evidence="1 2">
    <name type="scientific">Dechloromonas denitrificans</name>
    <dbReference type="NCBI Taxonomy" id="281362"/>
    <lineage>
        <taxon>Bacteria</taxon>
        <taxon>Pseudomonadati</taxon>
        <taxon>Pseudomonadota</taxon>
        <taxon>Betaproteobacteria</taxon>
        <taxon>Rhodocyclales</taxon>
        <taxon>Azonexaceae</taxon>
        <taxon>Dechloromonas</taxon>
    </lineage>
</organism>
<dbReference type="RefSeq" id="WP_066882584.1">
    <property type="nucleotide sequence ID" value="NZ_LODL01000019.1"/>
</dbReference>
<name>A0A133XIS0_9RHOO</name>
<protein>
    <submittedName>
        <fullName evidence="1">Uncharacterized protein</fullName>
    </submittedName>
</protein>
<dbReference type="EMBL" id="LODL01000019">
    <property type="protein sequence ID" value="KXB30786.1"/>
    <property type="molecule type" value="Genomic_DNA"/>
</dbReference>
<accession>A0A133XIS0</accession>
<keyword evidence="2" id="KW-1185">Reference proteome</keyword>
<dbReference type="AlphaFoldDB" id="A0A133XIS0"/>
<dbReference type="STRING" id="281362.AT959_08635"/>
<evidence type="ECO:0000313" key="2">
    <source>
        <dbReference type="Proteomes" id="UP000070186"/>
    </source>
</evidence>
<proteinExistence type="predicted"/>
<evidence type="ECO:0000313" key="1">
    <source>
        <dbReference type="EMBL" id="KXB30786.1"/>
    </source>
</evidence>
<sequence length="79" mass="8179">MAAQNFITNATKQAAMLADLNDAAKAINQGATGFLFAAQMPDGSIQWMAGGELAGYDNATAVAAMQLYIEAQRAALRAA</sequence>
<reference evidence="1 2" key="1">
    <citation type="submission" date="2015-12" db="EMBL/GenBank/DDBJ databases">
        <title>Nitrous oxide reduction kinetics distinguish bacteria harboring typical versus atypical NosZ.</title>
        <authorList>
            <person name="Yoon S."/>
            <person name="Nissen S."/>
            <person name="Park D."/>
            <person name="Sanford R.A."/>
            <person name="Loeffler F.E."/>
        </authorList>
    </citation>
    <scope>NUCLEOTIDE SEQUENCE [LARGE SCALE GENOMIC DNA]</scope>
    <source>
        <strain evidence="1 2">ATCC BAA-841</strain>
    </source>
</reference>
<comment type="caution">
    <text evidence="1">The sequence shown here is derived from an EMBL/GenBank/DDBJ whole genome shotgun (WGS) entry which is preliminary data.</text>
</comment>
<gene>
    <name evidence="1" type="ORF">AT959_08635</name>
</gene>